<name>A0A0D8I8I2_9CLOT</name>
<proteinExistence type="predicted"/>
<reference evidence="1 2" key="1">
    <citation type="submission" date="2014-10" db="EMBL/GenBank/DDBJ databases">
        <title>Genome sequence of Clostridium aceticum DSM 1496.</title>
        <authorList>
            <person name="Poehlein A."/>
            <person name="Schiel-Bengelsdorf B."/>
            <person name="Gottschalk G."/>
            <person name="Duerre P."/>
            <person name="Daniel R."/>
        </authorList>
    </citation>
    <scope>NUCLEOTIDE SEQUENCE [LARGE SCALE GENOMIC DNA]</scope>
    <source>
        <strain evidence="1 2">DSM 1496</strain>
    </source>
</reference>
<sequence>MSKILTINTIQEAEKIKDIIVMSCNSTTNRIKSFIQDSEGIDFFHTIKFTQIGKDPIKDTSLNFIEQLNQTFTYLVSIEATKYLLKLHPEHAPYTMNLGTQSGYDILSNNGNIIAEVFSATSPTSNDKINKDCKKLIANETALLKYVFFYCKESFGSLDYYHKKFPDIKIIQINI</sequence>
<dbReference type="AlphaFoldDB" id="A0A0D8I8I2"/>
<keyword evidence="2" id="KW-1185">Reference proteome</keyword>
<evidence type="ECO:0000313" key="1">
    <source>
        <dbReference type="EMBL" id="AKL96150.1"/>
    </source>
</evidence>
<organism evidence="1 2">
    <name type="scientific">Clostridium aceticum</name>
    <dbReference type="NCBI Taxonomy" id="84022"/>
    <lineage>
        <taxon>Bacteria</taxon>
        <taxon>Bacillati</taxon>
        <taxon>Bacillota</taxon>
        <taxon>Clostridia</taxon>
        <taxon>Eubacteriales</taxon>
        <taxon>Clostridiaceae</taxon>
        <taxon>Clostridium</taxon>
    </lineage>
</organism>
<protein>
    <submittedName>
        <fullName evidence="1">Uncharacterized protein</fullName>
    </submittedName>
</protein>
<dbReference type="PATRIC" id="fig|84022.5.peg.641"/>
<gene>
    <name evidence="1" type="ORF">CACET_c27050</name>
</gene>
<dbReference type="Proteomes" id="UP000035704">
    <property type="component" value="Chromosome"/>
</dbReference>
<accession>A0A0D8I8I2</accession>
<evidence type="ECO:0000313" key="2">
    <source>
        <dbReference type="Proteomes" id="UP000035704"/>
    </source>
</evidence>
<dbReference type="OrthoDB" id="8910613at2"/>
<dbReference type="KEGG" id="cace:CACET_c27050"/>
<dbReference type="EMBL" id="CP009687">
    <property type="protein sequence ID" value="AKL96150.1"/>
    <property type="molecule type" value="Genomic_DNA"/>
</dbReference>
<dbReference type="RefSeq" id="WP_044825186.1">
    <property type="nucleotide sequence ID" value="NZ_CP009687.1"/>
</dbReference>